<accession>A0A538TRB6</accession>
<evidence type="ECO:0000256" key="10">
    <source>
        <dbReference type="SAM" id="MobiDB-lite"/>
    </source>
</evidence>
<dbReference type="EMBL" id="VBOY01000060">
    <property type="protein sequence ID" value="TMQ66171.1"/>
    <property type="molecule type" value="Genomic_DNA"/>
</dbReference>
<name>A0A538TRB6_UNCEI</name>
<comment type="caution">
    <text evidence="11">The sequence shown here is derived from an EMBL/GenBank/DDBJ whole genome shotgun (WGS) entry which is preliminary data.</text>
</comment>
<comment type="subunit">
    <text evidence="2">Tetramer of two alpha and two beta chains.</text>
</comment>
<evidence type="ECO:0000256" key="9">
    <source>
        <dbReference type="RuleBase" id="RU003662"/>
    </source>
</evidence>
<dbReference type="Proteomes" id="UP000316609">
    <property type="component" value="Unassembled WGS sequence"/>
</dbReference>
<sequence length="389" mass="42267">MPVSRLRAAFASVRGRTGLIPFATAGYPTLERSHEILLGLADAGVLAIEMGIPFSDPIADGPEIQRASEVALAQGVGVDHVLELVRAVRARSEVPIVLMTYANPILRRGIEHFAENARAAGADGVLISDLPPEESPETWYALDRVGLDTIVLTAPTTEPLRFRPRRGTRPQRASRRGATAHLTPGRGGLRRLDCCSSACPQGRRRRRGRGRGLHARGRDRRPPGRHRARPWARRRTRRSVTLIVLPGSVYLRIHHRRSRSFTSALTIHPPLSRVAPQARSTAWIGRPWVGSAGGEDGILSPRFEVSAETGLDLSPSRDLGTMSPAGWVSWRSTTTVRSSSGRSANSRTAPSSAARMSRARLPAQASSTARTRSRPNISSPRRASVSPSL</sequence>
<dbReference type="SUPFAM" id="SSF51366">
    <property type="entry name" value="Ribulose-phoshate binding barrel"/>
    <property type="match status" value="1"/>
</dbReference>
<proteinExistence type="inferred from homology"/>
<protein>
    <recommendedName>
        <fullName evidence="3">tryptophan synthase</fullName>
        <ecNumber evidence="3">4.2.1.20</ecNumber>
    </recommendedName>
</protein>
<evidence type="ECO:0000313" key="12">
    <source>
        <dbReference type="Proteomes" id="UP000316609"/>
    </source>
</evidence>
<feature type="region of interest" description="Disordered" evidence="10">
    <location>
        <begin position="333"/>
        <end position="389"/>
    </location>
</feature>
<evidence type="ECO:0000256" key="8">
    <source>
        <dbReference type="ARBA" id="ARBA00049047"/>
    </source>
</evidence>
<dbReference type="PANTHER" id="PTHR43406:SF1">
    <property type="entry name" value="TRYPTOPHAN SYNTHASE ALPHA CHAIN, CHLOROPLASTIC"/>
    <property type="match status" value="1"/>
</dbReference>
<dbReference type="Pfam" id="PF00290">
    <property type="entry name" value="Trp_syntA"/>
    <property type="match status" value="1"/>
</dbReference>
<keyword evidence="6" id="KW-0057">Aromatic amino acid biosynthesis</keyword>
<dbReference type="NCBIfam" id="TIGR00262">
    <property type="entry name" value="trpA"/>
    <property type="match status" value="1"/>
</dbReference>
<feature type="compositionally biased region" description="Basic residues" evidence="10">
    <location>
        <begin position="162"/>
        <end position="175"/>
    </location>
</feature>
<dbReference type="GO" id="GO:0004834">
    <property type="term" value="F:tryptophan synthase activity"/>
    <property type="evidence" value="ECO:0007669"/>
    <property type="project" value="UniProtKB-EC"/>
</dbReference>
<feature type="compositionally biased region" description="Low complexity" evidence="10">
    <location>
        <begin position="333"/>
        <end position="360"/>
    </location>
</feature>
<keyword evidence="5" id="KW-0822">Tryptophan biosynthesis</keyword>
<dbReference type="InterPro" id="IPR002028">
    <property type="entry name" value="Trp_synthase_suA"/>
</dbReference>
<evidence type="ECO:0000256" key="5">
    <source>
        <dbReference type="ARBA" id="ARBA00022822"/>
    </source>
</evidence>
<evidence type="ECO:0000256" key="4">
    <source>
        <dbReference type="ARBA" id="ARBA00022605"/>
    </source>
</evidence>
<evidence type="ECO:0000256" key="3">
    <source>
        <dbReference type="ARBA" id="ARBA00012043"/>
    </source>
</evidence>
<comment type="pathway">
    <text evidence="1">Amino-acid biosynthesis; L-tryptophan biosynthesis; L-tryptophan from chorismate: step 5/5.</text>
</comment>
<dbReference type="UniPathway" id="UPA00035">
    <property type="reaction ID" value="UER00044"/>
</dbReference>
<keyword evidence="7 11" id="KW-0456">Lyase</keyword>
<dbReference type="InterPro" id="IPR011060">
    <property type="entry name" value="RibuloseP-bd_barrel"/>
</dbReference>
<comment type="similarity">
    <text evidence="9">Belongs to the TrpA family.</text>
</comment>
<feature type="compositionally biased region" description="Basic residues" evidence="10">
    <location>
        <begin position="202"/>
        <end position="233"/>
    </location>
</feature>
<dbReference type="EC" id="4.2.1.20" evidence="3"/>
<evidence type="ECO:0000313" key="11">
    <source>
        <dbReference type="EMBL" id="TMQ66171.1"/>
    </source>
</evidence>
<feature type="region of interest" description="Disordered" evidence="10">
    <location>
        <begin position="160"/>
        <end position="233"/>
    </location>
</feature>
<evidence type="ECO:0000256" key="2">
    <source>
        <dbReference type="ARBA" id="ARBA00011270"/>
    </source>
</evidence>
<dbReference type="InterPro" id="IPR018204">
    <property type="entry name" value="Trp_synthase_alpha_AS"/>
</dbReference>
<dbReference type="AlphaFoldDB" id="A0A538TRB6"/>
<dbReference type="PANTHER" id="PTHR43406">
    <property type="entry name" value="TRYPTOPHAN SYNTHASE, ALPHA CHAIN"/>
    <property type="match status" value="1"/>
</dbReference>
<evidence type="ECO:0000256" key="6">
    <source>
        <dbReference type="ARBA" id="ARBA00023141"/>
    </source>
</evidence>
<gene>
    <name evidence="11" type="primary">trpA</name>
    <name evidence="11" type="ORF">E6K78_06615</name>
</gene>
<dbReference type="CDD" id="cd04724">
    <property type="entry name" value="Tryptophan_synthase_alpha"/>
    <property type="match status" value="1"/>
</dbReference>
<reference evidence="11 12" key="1">
    <citation type="journal article" date="2019" name="Nat. Microbiol.">
        <title>Mediterranean grassland soil C-N compound turnover is dependent on rainfall and depth, and is mediated by genomically divergent microorganisms.</title>
        <authorList>
            <person name="Diamond S."/>
            <person name="Andeer P.F."/>
            <person name="Li Z."/>
            <person name="Crits-Christoph A."/>
            <person name="Burstein D."/>
            <person name="Anantharaman K."/>
            <person name="Lane K.R."/>
            <person name="Thomas B.C."/>
            <person name="Pan C."/>
            <person name="Northen T.R."/>
            <person name="Banfield J.F."/>
        </authorList>
    </citation>
    <scope>NUCLEOTIDE SEQUENCE [LARGE SCALE GENOMIC DNA]</scope>
    <source>
        <strain evidence="11">WS_8</strain>
    </source>
</reference>
<comment type="catalytic activity">
    <reaction evidence="8">
        <text>(1S,2R)-1-C-(indol-3-yl)glycerol 3-phosphate + L-serine = D-glyceraldehyde 3-phosphate + L-tryptophan + H2O</text>
        <dbReference type="Rhea" id="RHEA:10532"/>
        <dbReference type="ChEBI" id="CHEBI:15377"/>
        <dbReference type="ChEBI" id="CHEBI:33384"/>
        <dbReference type="ChEBI" id="CHEBI:57912"/>
        <dbReference type="ChEBI" id="CHEBI:58866"/>
        <dbReference type="ChEBI" id="CHEBI:59776"/>
        <dbReference type="EC" id="4.2.1.20"/>
    </reaction>
</comment>
<dbReference type="GO" id="GO:0005829">
    <property type="term" value="C:cytosol"/>
    <property type="evidence" value="ECO:0007669"/>
    <property type="project" value="TreeGrafter"/>
</dbReference>
<dbReference type="PROSITE" id="PS00167">
    <property type="entry name" value="TRP_SYNTHASE_ALPHA"/>
    <property type="match status" value="1"/>
</dbReference>
<evidence type="ECO:0000256" key="1">
    <source>
        <dbReference type="ARBA" id="ARBA00004733"/>
    </source>
</evidence>
<evidence type="ECO:0000256" key="7">
    <source>
        <dbReference type="ARBA" id="ARBA00023239"/>
    </source>
</evidence>
<feature type="compositionally biased region" description="Polar residues" evidence="10">
    <location>
        <begin position="364"/>
        <end position="389"/>
    </location>
</feature>
<keyword evidence="4" id="KW-0028">Amino-acid biosynthesis</keyword>
<dbReference type="Gene3D" id="3.20.20.70">
    <property type="entry name" value="Aldolase class I"/>
    <property type="match status" value="1"/>
</dbReference>
<organism evidence="11 12">
    <name type="scientific">Eiseniibacteriota bacterium</name>
    <dbReference type="NCBI Taxonomy" id="2212470"/>
    <lineage>
        <taxon>Bacteria</taxon>
        <taxon>Candidatus Eiseniibacteriota</taxon>
    </lineage>
</organism>
<dbReference type="InterPro" id="IPR013785">
    <property type="entry name" value="Aldolase_TIM"/>
</dbReference>